<dbReference type="InterPro" id="IPR000253">
    <property type="entry name" value="FHA_dom"/>
</dbReference>
<dbReference type="OrthoDB" id="552194at2759"/>
<feature type="domain" description="FHA" evidence="8">
    <location>
        <begin position="31"/>
        <end position="86"/>
    </location>
</feature>
<dbReference type="SUPFAM" id="SSF49879">
    <property type="entry name" value="SMAD/FHA domain"/>
    <property type="match status" value="1"/>
</dbReference>
<dbReference type="GO" id="GO:0000724">
    <property type="term" value="P:double-strand break repair via homologous recombination"/>
    <property type="evidence" value="ECO:0007669"/>
    <property type="project" value="TreeGrafter"/>
</dbReference>
<sequence>MDCTDVKPLPLLTLVNEKTRECYDILKKKINLVARAGFKGDFEIPDDTSISRCHAEIFYEKKIVNNKNKLILKLVDKKSKFGTFINIGITSNERIASECPIVLSSGDRIRFGIMDSFWIVTEYPFLVCPSTLRRNDKEILKNALNPIGGEITHEWTNQCTHLCMNSIIVTEKVLLCLASAKSIVPIRYFIDLYKALLPNSTSELPYCTDYVPNLTDNLLNSSSVSMNVNNKRKTLFSGKIFVCSTVNQYNRISKIIKIAGGEIIKYCEDTMSEDEILQSKVHIFMQQDISFTENNKKYQQLLEKLKLMNKTPISEYDIGLAIIHSSTTKHCNPDHHNSLINLQTQPSVSESHASGILAPETEVLIVEDSTKFSVNVIPDSHSNMQPCYKRPLETIMDSEDMMPKKRILISNDIDDSNTTPKIKAEENLQLTSYESLIPSINNLKLPYNNNEIVNDESIKSDSCITTVQTSQNSSNNDYSSLLQVSIANENVSYINSVPSETISIRSGFKRKISSVGSMLNHDDEDDPFNYKDIDEIEEHASKKPKTKPPVSLFYSMLEESSSNKNEIPKSIEPKVDNTVDPNFIMNLLSSAKGTGKCIDTSNLDDKSSIKVHDEDDYLLNSVIVETLNIGISKSKQTETIFQENNSNLKNFKKFNRKAKAMKIPHIVPMHLI</sequence>
<dbReference type="InterPro" id="IPR043014">
    <property type="entry name" value="Nibrin_BRCT2_sf"/>
</dbReference>
<evidence type="ECO:0000256" key="1">
    <source>
        <dbReference type="ARBA" id="ARBA00004123"/>
    </source>
</evidence>
<keyword evidence="6" id="KW-0539">Nucleus</keyword>
<dbReference type="GO" id="GO:0003684">
    <property type="term" value="F:damaged DNA binding"/>
    <property type="evidence" value="ECO:0007669"/>
    <property type="project" value="TreeGrafter"/>
</dbReference>
<keyword evidence="4" id="KW-0227">DNA damage</keyword>
<evidence type="ECO:0000256" key="2">
    <source>
        <dbReference type="ARBA" id="ARBA00004286"/>
    </source>
</evidence>
<evidence type="ECO:0000256" key="3">
    <source>
        <dbReference type="ARBA" id="ARBA00022454"/>
    </source>
</evidence>
<evidence type="ECO:0000313" key="10">
    <source>
        <dbReference type="RefSeq" id="XP_025414224.1"/>
    </source>
</evidence>
<evidence type="ECO:0000256" key="5">
    <source>
        <dbReference type="ARBA" id="ARBA00023204"/>
    </source>
</evidence>
<dbReference type="SUPFAM" id="SSF52113">
    <property type="entry name" value="BRCT domain"/>
    <property type="match status" value="1"/>
</dbReference>
<evidence type="ECO:0000256" key="6">
    <source>
        <dbReference type="ARBA" id="ARBA00023242"/>
    </source>
</evidence>
<dbReference type="InterPro" id="IPR032429">
    <property type="entry name" value="Nibrin_BRCT2"/>
</dbReference>
<dbReference type="Gene3D" id="3.40.50.10190">
    <property type="entry name" value="BRCT domain"/>
    <property type="match status" value="1"/>
</dbReference>
<protein>
    <submittedName>
        <fullName evidence="10">Nibrin isoform X1</fullName>
    </submittedName>
</protein>
<gene>
    <name evidence="10" type="primary">LOC112686235</name>
</gene>
<dbReference type="PROSITE" id="PS50006">
    <property type="entry name" value="FHA_DOMAIN"/>
    <property type="match status" value="1"/>
</dbReference>
<dbReference type="GO" id="GO:0030870">
    <property type="term" value="C:Mre11 complex"/>
    <property type="evidence" value="ECO:0007669"/>
    <property type="project" value="InterPro"/>
</dbReference>
<evidence type="ECO:0000313" key="9">
    <source>
        <dbReference type="Proteomes" id="UP000694846"/>
    </source>
</evidence>
<dbReference type="Gene3D" id="2.60.200.20">
    <property type="match status" value="1"/>
</dbReference>
<comment type="similarity">
    <text evidence="7">Belongs to the Nibrin family.</text>
</comment>
<dbReference type="Pfam" id="PF00498">
    <property type="entry name" value="FHA"/>
    <property type="match status" value="1"/>
</dbReference>
<dbReference type="GeneID" id="112686235"/>
<comment type="subcellular location">
    <subcellularLocation>
        <location evidence="2">Chromosome</location>
    </subcellularLocation>
    <subcellularLocation>
        <location evidence="1">Nucleus</location>
    </subcellularLocation>
</comment>
<dbReference type="InterPro" id="IPR008984">
    <property type="entry name" value="SMAD_FHA_dom_sf"/>
</dbReference>
<reference evidence="10" key="1">
    <citation type="submission" date="2025-08" db="UniProtKB">
        <authorList>
            <consortium name="RefSeq"/>
        </authorList>
    </citation>
    <scope>IDENTIFICATION</scope>
    <source>
        <tissue evidence="10">Whole body</tissue>
    </source>
</reference>
<proteinExistence type="inferred from homology"/>
<keyword evidence="5" id="KW-0234">DNA repair</keyword>
<dbReference type="Gene3D" id="3.40.50.10980">
    <property type="entry name" value="Nibrin, BRCT2 domain"/>
    <property type="match status" value="1"/>
</dbReference>
<accession>A0A8B8FTD2</accession>
<dbReference type="PANTHER" id="PTHR12162:SF0">
    <property type="entry name" value="NIBRIN"/>
    <property type="match status" value="1"/>
</dbReference>
<dbReference type="Pfam" id="PF16508">
    <property type="entry name" value="NIBRIN_BRCT_II"/>
    <property type="match status" value="1"/>
</dbReference>
<dbReference type="InterPro" id="IPR040227">
    <property type="entry name" value="Nibrin-rel"/>
</dbReference>
<dbReference type="CDD" id="cd22667">
    <property type="entry name" value="FHA_NBN"/>
    <property type="match status" value="1"/>
</dbReference>
<keyword evidence="9" id="KW-1185">Reference proteome</keyword>
<evidence type="ECO:0000256" key="4">
    <source>
        <dbReference type="ARBA" id="ARBA00022763"/>
    </source>
</evidence>
<keyword evidence="3" id="KW-0158">Chromosome</keyword>
<dbReference type="GO" id="GO:0007095">
    <property type="term" value="P:mitotic G2 DNA damage checkpoint signaling"/>
    <property type="evidence" value="ECO:0007669"/>
    <property type="project" value="InterPro"/>
</dbReference>
<name>A0A8B8FTD2_9HEMI</name>
<dbReference type="Proteomes" id="UP000694846">
    <property type="component" value="Unplaced"/>
</dbReference>
<dbReference type="GO" id="GO:0005694">
    <property type="term" value="C:chromosome"/>
    <property type="evidence" value="ECO:0007669"/>
    <property type="project" value="UniProtKB-SubCell"/>
</dbReference>
<organism evidence="9 10">
    <name type="scientific">Sipha flava</name>
    <name type="common">yellow sugarcane aphid</name>
    <dbReference type="NCBI Taxonomy" id="143950"/>
    <lineage>
        <taxon>Eukaryota</taxon>
        <taxon>Metazoa</taxon>
        <taxon>Ecdysozoa</taxon>
        <taxon>Arthropoda</taxon>
        <taxon>Hexapoda</taxon>
        <taxon>Insecta</taxon>
        <taxon>Pterygota</taxon>
        <taxon>Neoptera</taxon>
        <taxon>Paraneoptera</taxon>
        <taxon>Hemiptera</taxon>
        <taxon>Sternorrhyncha</taxon>
        <taxon>Aphidomorpha</taxon>
        <taxon>Aphidoidea</taxon>
        <taxon>Aphididae</taxon>
        <taxon>Sipha</taxon>
    </lineage>
</organism>
<evidence type="ECO:0000259" key="8">
    <source>
        <dbReference type="PROSITE" id="PS50006"/>
    </source>
</evidence>
<dbReference type="AlphaFoldDB" id="A0A8B8FTD2"/>
<dbReference type="InterPro" id="IPR036420">
    <property type="entry name" value="BRCT_dom_sf"/>
</dbReference>
<dbReference type="CDD" id="cd17741">
    <property type="entry name" value="BRCT_nibrin"/>
    <property type="match status" value="1"/>
</dbReference>
<evidence type="ECO:0000256" key="7">
    <source>
        <dbReference type="ARBA" id="ARBA00044757"/>
    </source>
</evidence>
<dbReference type="PANTHER" id="PTHR12162">
    <property type="entry name" value="NIBRIN-RELATED"/>
    <property type="match status" value="1"/>
</dbReference>
<dbReference type="RefSeq" id="XP_025414224.1">
    <property type="nucleotide sequence ID" value="XM_025558439.1"/>
</dbReference>